<evidence type="ECO:0000256" key="3">
    <source>
        <dbReference type="ARBA" id="ARBA00022692"/>
    </source>
</evidence>
<keyword evidence="2" id="KW-0597">Phosphoprotein</keyword>
<dbReference type="EMBL" id="CP118375">
    <property type="protein sequence ID" value="WFD42666.1"/>
    <property type="molecule type" value="Genomic_DNA"/>
</dbReference>
<dbReference type="InterPro" id="IPR041885">
    <property type="entry name" value="MAN1_winged_helix_dom"/>
</dbReference>
<feature type="compositionally biased region" description="Polar residues" evidence="7">
    <location>
        <begin position="61"/>
        <end position="87"/>
    </location>
</feature>
<feature type="domain" description="Man1/Src1-like C-terminal" evidence="9">
    <location>
        <begin position="249"/>
        <end position="569"/>
    </location>
</feature>
<accession>A0AAF0F456</accession>
<evidence type="ECO:0000256" key="1">
    <source>
        <dbReference type="ARBA" id="ARBA00004540"/>
    </source>
</evidence>
<dbReference type="Gene3D" id="1.10.10.1180">
    <property type="entry name" value="MAN1, winged-helix domain"/>
    <property type="match status" value="1"/>
</dbReference>
<feature type="compositionally biased region" description="Polar residues" evidence="7">
    <location>
        <begin position="113"/>
        <end position="133"/>
    </location>
</feature>
<name>A0AAF0F456_9BASI</name>
<feature type="transmembrane region" description="Helical" evidence="8">
    <location>
        <begin position="458"/>
        <end position="475"/>
    </location>
</feature>
<feature type="region of interest" description="Disordered" evidence="7">
    <location>
        <begin position="51"/>
        <end position="90"/>
    </location>
</feature>
<keyword evidence="6" id="KW-0539">Nucleus</keyword>
<evidence type="ECO:0000256" key="2">
    <source>
        <dbReference type="ARBA" id="ARBA00022553"/>
    </source>
</evidence>
<sequence>MLDSLDADVDANTLRVADLRRILYEYEIAVPTGMRKAQLIDSFNTYVRPKLPHAHQKTPIAASSTSRKSPNLATPQKYTNTSENGSAKLNKDTVTGWEHISTPEIKFADANPFQSASHTESKLTPTISRQQRQLGAASSRKRQNSPPSSFSNRSEEQEEICKDPSTAGIDRKSHEIRHRKGRAAADKPAVELHTPTRSSNEVRAIASGARSQRDPTPSSSVEDSLSDEVRSRHPAMARHWRSTVVRWMLWSSIIAWLYYCHRTRVLGFCLPSEHPTDLTWQASCTPCPEHGICSNRKLVSCDSEYVAESPNVAQIPVLRSAVPFAVTAPGCVPDTYKLILGAEMADGILDYLAHWHGQVQCSRASPYPDAPKEDLGRYAVPSEQLHAELMDRVDDSIDQSMFESVWKMAISGLEQHESSEFMQMSNRGKIWFVSKRADMPILCRIRLHLQNLLWRSRVRVATMSAILVAFWLLLVRFRRARSTRRQDARLVQAIYQKLQEQARLHAISKAQRELPTNQLRDELLEAESNARTRLVRWARVSRTVEQNANVRTRQMQWHGEWQRVWEWIGRIQTISPSPKDTRPNIEAAQSKMVSPSDRQATATSSHTSIAE</sequence>
<dbReference type="CDD" id="cd12935">
    <property type="entry name" value="LEM_like"/>
    <property type="match status" value="1"/>
</dbReference>
<keyword evidence="3 8" id="KW-0812">Transmembrane</keyword>
<dbReference type="Pfam" id="PF09402">
    <property type="entry name" value="MSC"/>
    <property type="match status" value="1"/>
</dbReference>
<evidence type="ECO:0000259" key="9">
    <source>
        <dbReference type="Pfam" id="PF09402"/>
    </source>
</evidence>
<dbReference type="Proteomes" id="UP001214628">
    <property type="component" value="Chromosome 1"/>
</dbReference>
<feature type="region of interest" description="Disordered" evidence="7">
    <location>
        <begin position="575"/>
        <end position="611"/>
    </location>
</feature>
<keyword evidence="4 8" id="KW-1133">Transmembrane helix</keyword>
<evidence type="ECO:0000256" key="7">
    <source>
        <dbReference type="SAM" id="MobiDB-lite"/>
    </source>
</evidence>
<reference evidence="11" key="1">
    <citation type="submission" date="2023-02" db="EMBL/GenBank/DDBJ databases">
        <title>Mating type loci evolution in Malassezia.</title>
        <authorList>
            <person name="Coelho M.A."/>
        </authorList>
    </citation>
    <scope>NUCLEOTIDE SEQUENCE</scope>
    <source>
        <strain evidence="11">CBS 14136</strain>
    </source>
</reference>
<organism evidence="11 12">
    <name type="scientific">Malassezia psittaci</name>
    <dbReference type="NCBI Taxonomy" id="1821823"/>
    <lineage>
        <taxon>Eukaryota</taxon>
        <taxon>Fungi</taxon>
        <taxon>Dikarya</taxon>
        <taxon>Basidiomycota</taxon>
        <taxon>Ustilaginomycotina</taxon>
        <taxon>Malasseziomycetes</taxon>
        <taxon>Malasseziales</taxon>
        <taxon>Malasseziaceae</taxon>
        <taxon>Malassezia</taxon>
    </lineage>
</organism>
<evidence type="ECO:0000313" key="12">
    <source>
        <dbReference type="Proteomes" id="UP001214628"/>
    </source>
</evidence>
<dbReference type="InterPro" id="IPR044780">
    <property type="entry name" value="Heh2/Src1"/>
</dbReference>
<dbReference type="GO" id="GO:0034399">
    <property type="term" value="C:nuclear periphery"/>
    <property type="evidence" value="ECO:0007669"/>
    <property type="project" value="TreeGrafter"/>
</dbReference>
<dbReference type="AlphaFoldDB" id="A0AAF0F456"/>
<feature type="domain" description="HeH/LEM" evidence="10">
    <location>
        <begin position="11"/>
        <end position="44"/>
    </location>
</feature>
<evidence type="ECO:0000256" key="8">
    <source>
        <dbReference type="SAM" id="Phobius"/>
    </source>
</evidence>
<protein>
    <submittedName>
        <fullName evidence="11">Uncharacterized protein</fullName>
    </submittedName>
</protein>
<evidence type="ECO:0000313" key="11">
    <source>
        <dbReference type="EMBL" id="WFD42666.1"/>
    </source>
</evidence>
<feature type="compositionally biased region" description="Basic and acidic residues" evidence="7">
    <location>
        <begin position="153"/>
        <end position="162"/>
    </location>
</feature>
<dbReference type="GO" id="GO:0071763">
    <property type="term" value="P:nuclear membrane organization"/>
    <property type="evidence" value="ECO:0007669"/>
    <property type="project" value="TreeGrafter"/>
</dbReference>
<feature type="compositionally biased region" description="Polar residues" evidence="7">
    <location>
        <begin position="591"/>
        <end position="611"/>
    </location>
</feature>
<dbReference type="GO" id="GO:0003682">
    <property type="term" value="F:chromatin binding"/>
    <property type="evidence" value="ECO:0007669"/>
    <property type="project" value="InterPro"/>
</dbReference>
<keyword evidence="5 8" id="KW-0472">Membrane</keyword>
<keyword evidence="12" id="KW-1185">Reference proteome</keyword>
<gene>
    <name evidence="11" type="ORF">MPSI1_001314</name>
</gene>
<dbReference type="GO" id="GO:0005783">
    <property type="term" value="C:endoplasmic reticulum"/>
    <property type="evidence" value="ECO:0007669"/>
    <property type="project" value="TreeGrafter"/>
</dbReference>
<dbReference type="InterPro" id="IPR018996">
    <property type="entry name" value="Man1/Src1-like_C"/>
</dbReference>
<feature type="region of interest" description="Disordered" evidence="7">
    <location>
        <begin position="113"/>
        <end position="232"/>
    </location>
</feature>
<evidence type="ECO:0000259" key="10">
    <source>
        <dbReference type="Pfam" id="PF12949"/>
    </source>
</evidence>
<evidence type="ECO:0000256" key="5">
    <source>
        <dbReference type="ARBA" id="ARBA00023136"/>
    </source>
</evidence>
<proteinExistence type="predicted"/>
<dbReference type="GO" id="GO:0005637">
    <property type="term" value="C:nuclear inner membrane"/>
    <property type="evidence" value="ECO:0007669"/>
    <property type="project" value="UniProtKB-SubCell"/>
</dbReference>
<comment type="subcellular location">
    <subcellularLocation>
        <location evidence="1">Nucleus inner membrane</location>
    </subcellularLocation>
</comment>
<evidence type="ECO:0000256" key="4">
    <source>
        <dbReference type="ARBA" id="ARBA00022989"/>
    </source>
</evidence>
<evidence type="ECO:0000256" key="6">
    <source>
        <dbReference type="ARBA" id="ARBA00023242"/>
    </source>
</evidence>
<dbReference type="PANTHER" id="PTHR47808">
    <property type="entry name" value="INNER NUCLEAR MEMBRANE PROTEIN HEH2-RELATED"/>
    <property type="match status" value="1"/>
</dbReference>
<dbReference type="Pfam" id="PF12949">
    <property type="entry name" value="HeH"/>
    <property type="match status" value="1"/>
</dbReference>
<dbReference type="PANTHER" id="PTHR47808:SF2">
    <property type="entry name" value="LEM DOMAIN-CONTAINING PROTEIN 2"/>
    <property type="match status" value="1"/>
</dbReference>
<dbReference type="InterPro" id="IPR025856">
    <property type="entry name" value="HeH/LEM_domain"/>
</dbReference>